<evidence type="ECO:0000259" key="3">
    <source>
        <dbReference type="Pfam" id="PF00931"/>
    </source>
</evidence>
<dbReference type="EMBL" id="QGNW01001540">
    <property type="protein sequence ID" value="RVW37352.1"/>
    <property type="molecule type" value="Genomic_DNA"/>
</dbReference>
<keyword evidence="1" id="KW-0611">Plant defense</keyword>
<evidence type="ECO:0000256" key="1">
    <source>
        <dbReference type="ARBA" id="ARBA00022821"/>
    </source>
</evidence>
<dbReference type="Gene3D" id="3.40.50.300">
    <property type="entry name" value="P-loop containing nucleotide triphosphate hydrolases"/>
    <property type="match status" value="1"/>
</dbReference>
<evidence type="ECO:0000313" key="4">
    <source>
        <dbReference type="EMBL" id="RVW37352.1"/>
    </source>
</evidence>
<dbReference type="PANTHER" id="PTHR33463:SF202">
    <property type="entry name" value="NB-ARC DOMAIN-CONTAINING PROTEIN"/>
    <property type="match status" value="1"/>
</dbReference>
<organism evidence="4 5">
    <name type="scientific">Vitis vinifera</name>
    <name type="common">Grape</name>
    <dbReference type="NCBI Taxonomy" id="29760"/>
    <lineage>
        <taxon>Eukaryota</taxon>
        <taxon>Viridiplantae</taxon>
        <taxon>Streptophyta</taxon>
        <taxon>Embryophyta</taxon>
        <taxon>Tracheophyta</taxon>
        <taxon>Spermatophyta</taxon>
        <taxon>Magnoliopsida</taxon>
        <taxon>eudicotyledons</taxon>
        <taxon>Gunneridae</taxon>
        <taxon>Pentapetalae</taxon>
        <taxon>rosids</taxon>
        <taxon>Vitales</taxon>
        <taxon>Vitaceae</taxon>
        <taxon>Viteae</taxon>
        <taxon>Vitis</taxon>
    </lineage>
</organism>
<keyword evidence="2" id="KW-0175">Coiled coil</keyword>
<proteinExistence type="predicted"/>
<dbReference type="InterPro" id="IPR027417">
    <property type="entry name" value="P-loop_NTPase"/>
</dbReference>
<dbReference type="SUPFAM" id="SSF52540">
    <property type="entry name" value="P-loop containing nucleoside triphosphate hydrolases"/>
    <property type="match status" value="1"/>
</dbReference>
<dbReference type="Pfam" id="PF00931">
    <property type="entry name" value="NB-ARC"/>
    <property type="match status" value="1"/>
</dbReference>
<dbReference type="GO" id="GO:0043531">
    <property type="term" value="F:ADP binding"/>
    <property type="evidence" value="ECO:0007669"/>
    <property type="project" value="InterPro"/>
</dbReference>
<dbReference type="Proteomes" id="UP000288805">
    <property type="component" value="Unassembled WGS sequence"/>
</dbReference>
<evidence type="ECO:0000256" key="2">
    <source>
        <dbReference type="SAM" id="Coils"/>
    </source>
</evidence>
<protein>
    <submittedName>
        <fullName evidence="4">Disease resistance protein</fullName>
    </submittedName>
</protein>
<feature type="coiled-coil region" evidence="2">
    <location>
        <begin position="3"/>
        <end position="56"/>
    </location>
</feature>
<gene>
    <name evidence="4" type="primary">VvCHDh000054_57</name>
    <name evidence="4" type="ORF">CK203_087714</name>
</gene>
<evidence type="ECO:0000313" key="5">
    <source>
        <dbReference type="Proteomes" id="UP000288805"/>
    </source>
</evidence>
<dbReference type="InterPro" id="IPR002182">
    <property type="entry name" value="NB-ARC"/>
</dbReference>
<reference evidence="4 5" key="1">
    <citation type="journal article" date="2018" name="PLoS Genet.">
        <title>Population sequencing reveals clonal diversity and ancestral inbreeding in the grapevine cultivar Chardonnay.</title>
        <authorList>
            <person name="Roach M.J."/>
            <person name="Johnson D.L."/>
            <person name="Bohlmann J."/>
            <person name="van Vuuren H.J."/>
            <person name="Jones S.J."/>
            <person name="Pretorius I.S."/>
            <person name="Schmidt S.A."/>
            <person name="Borneman A.R."/>
        </authorList>
    </citation>
    <scope>NUCLEOTIDE SEQUENCE [LARGE SCALE GENOMIC DNA]</scope>
    <source>
        <strain evidence="5">cv. Chardonnay</strain>
        <tissue evidence="4">Leaf</tissue>
    </source>
</reference>
<dbReference type="AlphaFoldDB" id="A0A438DPI1"/>
<accession>A0A438DPI1</accession>
<comment type="caution">
    <text evidence="4">The sequence shown here is derived from an EMBL/GenBank/DDBJ whole genome shotgun (WGS) entry which is preliminary data.</text>
</comment>
<sequence length="260" mass="29633">MDVNDIEKEMGLLQDVRNKMENELDGSVARGWIVEVEEIENEVNSMREGIASNEQNCCGGFFNCCLHNKEVTEKLRKVHRLHQVGTSMVAAVKGPERRVEYIPGQLIEHQKTASENLAKIINLLNDDGVRRIGVWGMGEWAKLLCVKEVGLEKGQTQISDRLNMDESIESFNIKLHRRLKQQNRFLLILDDVWKGIDLDALGVPQPEVYTVCKIILSTRFLDVCLQMKTDEAVKMDVLNEGEAWELFSDHAGKVSHLRAY</sequence>
<dbReference type="PANTHER" id="PTHR33463">
    <property type="entry name" value="NB-ARC DOMAIN-CONTAINING PROTEIN-RELATED"/>
    <property type="match status" value="1"/>
</dbReference>
<feature type="domain" description="NB-ARC" evidence="3">
    <location>
        <begin position="157"/>
        <end position="252"/>
    </location>
</feature>
<name>A0A438DPI1_VITVI</name>
<dbReference type="InterPro" id="IPR050905">
    <property type="entry name" value="Plant_NBS-LRR"/>
</dbReference>